<evidence type="ECO:0000313" key="3">
    <source>
        <dbReference type="Proteomes" id="UP000077315"/>
    </source>
</evidence>
<dbReference type="InParanoid" id="A0A162PYD4"/>
<evidence type="ECO:0000313" key="2">
    <source>
        <dbReference type="EMBL" id="OAD75386.1"/>
    </source>
</evidence>
<evidence type="ECO:0000256" key="1">
    <source>
        <dbReference type="SAM" id="MobiDB-lite"/>
    </source>
</evidence>
<dbReference type="GeneID" id="29002185"/>
<proteinExistence type="predicted"/>
<feature type="region of interest" description="Disordered" evidence="1">
    <location>
        <begin position="39"/>
        <end position="73"/>
    </location>
</feature>
<dbReference type="AlphaFoldDB" id="A0A162PYD4"/>
<name>A0A162PYD4_PHYB8</name>
<accession>A0A162PYD4</accession>
<keyword evidence="3" id="KW-1185">Reference proteome</keyword>
<feature type="compositionally biased region" description="Basic and acidic residues" evidence="1">
    <location>
        <begin position="47"/>
        <end position="56"/>
    </location>
</feature>
<dbReference type="EMBL" id="KV440977">
    <property type="protein sequence ID" value="OAD75386.1"/>
    <property type="molecule type" value="Genomic_DNA"/>
</dbReference>
<dbReference type="Proteomes" id="UP000077315">
    <property type="component" value="Unassembled WGS sequence"/>
</dbReference>
<sequence length="110" mass="12430">MFLMKEYHLLNIFSKCSPTCIKRSKHVFTTQSITRRLHTLHNPKAASPERKEEWLHRKVRPKKGDSASASASDSASVSIGVSIGIIIVYFDELFAKRIILVKMGKSNAEN</sequence>
<reference evidence="3" key="1">
    <citation type="submission" date="2015-06" db="EMBL/GenBank/DDBJ databases">
        <title>Expansion of signal transduction pathways in fungi by whole-genome duplication.</title>
        <authorList>
            <consortium name="DOE Joint Genome Institute"/>
            <person name="Corrochano L.M."/>
            <person name="Kuo A."/>
            <person name="Marcet-Houben M."/>
            <person name="Polaino S."/>
            <person name="Salamov A."/>
            <person name="Villalobos J.M."/>
            <person name="Alvarez M.I."/>
            <person name="Avalos J."/>
            <person name="Benito E.P."/>
            <person name="Benoit I."/>
            <person name="Burger G."/>
            <person name="Camino L.P."/>
            <person name="Canovas D."/>
            <person name="Cerda-Olmedo E."/>
            <person name="Cheng J.-F."/>
            <person name="Dominguez A."/>
            <person name="Elias M."/>
            <person name="Eslava A.P."/>
            <person name="Glaser F."/>
            <person name="Grimwood J."/>
            <person name="Gutierrez G."/>
            <person name="Heitman J."/>
            <person name="Henrissat B."/>
            <person name="Iturriaga E.A."/>
            <person name="Lang B.F."/>
            <person name="Lavin J.L."/>
            <person name="Lee S."/>
            <person name="Li W."/>
            <person name="Lindquist E."/>
            <person name="Lopez-Garcia S."/>
            <person name="Luque E.M."/>
            <person name="Marcos A.T."/>
            <person name="Martin J."/>
            <person name="McCluskey K."/>
            <person name="Medina H.R."/>
            <person name="Miralles-Duran A."/>
            <person name="Miyazaki A."/>
            <person name="Munoz-Torres E."/>
            <person name="Oguiza J.A."/>
            <person name="Ohm R."/>
            <person name="Olmedo M."/>
            <person name="Orejas M."/>
            <person name="Ortiz-Castellanos L."/>
            <person name="Pisabarro A.G."/>
            <person name="Rodriguez-Romero J."/>
            <person name="Ruiz-Herrera J."/>
            <person name="Ruiz-Vazquez R."/>
            <person name="Sanz C."/>
            <person name="Schackwitz W."/>
            <person name="Schmutz J."/>
            <person name="Shahriari M."/>
            <person name="Shelest E."/>
            <person name="Silva-Franco F."/>
            <person name="Soanes D."/>
            <person name="Syed K."/>
            <person name="Tagua V.G."/>
            <person name="Talbot N.J."/>
            <person name="Thon M."/>
            <person name="De vries R.P."/>
            <person name="Wiebenga A."/>
            <person name="Yadav J.S."/>
            <person name="Braun E.L."/>
            <person name="Baker S."/>
            <person name="Garre V."/>
            <person name="Horwitz B."/>
            <person name="Torres-Martinez S."/>
            <person name="Idnurm A."/>
            <person name="Herrera-Estrella A."/>
            <person name="Gabaldon T."/>
            <person name="Grigoriev I.V."/>
        </authorList>
    </citation>
    <scope>NUCLEOTIDE SEQUENCE [LARGE SCALE GENOMIC DNA]</scope>
    <source>
        <strain evidence="3">NRRL 1555(-)</strain>
    </source>
</reference>
<dbReference type="RefSeq" id="XP_018293426.1">
    <property type="nucleotide sequence ID" value="XM_018441279.1"/>
</dbReference>
<organism evidence="2 3">
    <name type="scientific">Phycomyces blakesleeanus (strain ATCC 8743b / DSM 1359 / FGSC 10004 / NBRC 33097 / NRRL 1555)</name>
    <dbReference type="NCBI Taxonomy" id="763407"/>
    <lineage>
        <taxon>Eukaryota</taxon>
        <taxon>Fungi</taxon>
        <taxon>Fungi incertae sedis</taxon>
        <taxon>Mucoromycota</taxon>
        <taxon>Mucoromycotina</taxon>
        <taxon>Mucoromycetes</taxon>
        <taxon>Mucorales</taxon>
        <taxon>Phycomycetaceae</taxon>
        <taxon>Phycomyces</taxon>
    </lineage>
</organism>
<protein>
    <submittedName>
        <fullName evidence="2">Uncharacterized protein</fullName>
    </submittedName>
</protein>
<dbReference type="VEuPathDB" id="FungiDB:PHYBLDRAFT_64307"/>
<gene>
    <name evidence="2" type="ORF">PHYBLDRAFT_64307</name>
</gene>